<evidence type="ECO:0000313" key="2">
    <source>
        <dbReference type="EMBL" id="PNY28823.1"/>
    </source>
</evidence>
<gene>
    <name evidence="2" type="ORF">TCAP_01256</name>
</gene>
<organism evidence="2 3">
    <name type="scientific">Tolypocladium capitatum</name>
    <dbReference type="NCBI Taxonomy" id="45235"/>
    <lineage>
        <taxon>Eukaryota</taxon>
        <taxon>Fungi</taxon>
        <taxon>Dikarya</taxon>
        <taxon>Ascomycota</taxon>
        <taxon>Pezizomycotina</taxon>
        <taxon>Sordariomycetes</taxon>
        <taxon>Hypocreomycetidae</taxon>
        <taxon>Hypocreales</taxon>
        <taxon>Ophiocordycipitaceae</taxon>
        <taxon>Tolypocladium</taxon>
    </lineage>
</organism>
<evidence type="ECO:0000313" key="3">
    <source>
        <dbReference type="Proteomes" id="UP000236621"/>
    </source>
</evidence>
<dbReference type="Proteomes" id="UP000236621">
    <property type="component" value="Unassembled WGS sequence"/>
</dbReference>
<dbReference type="EMBL" id="NRSZ01000203">
    <property type="protein sequence ID" value="PNY28823.1"/>
    <property type="molecule type" value="Genomic_DNA"/>
</dbReference>
<name>A0A2K3QMR3_9HYPO</name>
<evidence type="ECO:0000256" key="1">
    <source>
        <dbReference type="SAM" id="MobiDB-lite"/>
    </source>
</evidence>
<reference evidence="2 3" key="1">
    <citation type="submission" date="2017-08" db="EMBL/GenBank/DDBJ databases">
        <title>Harnessing the power of phylogenomics to disentangle the directionality and signatures of interkingdom host jumping in the parasitic fungal genus Tolypocladium.</title>
        <authorList>
            <person name="Quandt C.A."/>
            <person name="Patterson W."/>
            <person name="Spatafora J.W."/>
        </authorList>
    </citation>
    <scope>NUCLEOTIDE SEQUENCE [LARGE SCALE GENOMIC DNA]</scope>
    <source>
        <strain evidence="2 3">CBS 113982</strain>
    </source>
</reference>
<proteinExistence type="predicted"/>
<accession>A0A2K3QMR3</accession>
<sequence length="489" mass="49646">MSNRTFSARLHIVTQAKQLLKHLVRLGPQAVVVHDVRLKHLDAPDQLGRLPGEVIVNVHVLDVRRSVHGDRVVAQLLLIVQGVPVGRLGELLGDVAQGDELRVRLKVQRVDHLAGEEQRFAGRGAGVSRVQPREGLEGPADAVGSPVGGPAGPVAVDGLVEDGVDDVGVKGGEGLEGLQGGAGEEAELVEGSLEVQQDAVDVVEAAVAAKGDADSEQTGHGQGAARGERDTAALPALDVGSELTQDSSVLGELGKVLEVALGRLAEGCLVDLVGRPAHGGQTTGEENLAKTLWVHGQVRQADEAAVGLAKDGPGGLSLRPTLGEALPDGLAVADGVVLAHEPQVARLGVRVADLGEHSSGDRRAHADATVVEVEHLVAAGQRGARQRMVLGLAIAEAGPALEVDHVRLGGRLPDVAIVGGEDGQLALGGAAAEDGDGGGGGVGVVEGHAEEELGDEKLAGDDVALAADELGGGNGYGGHGALKGRWTAS</sequence>
<protein>
    <submittedName>
        <fullName evidence="2">Uncharacterized protein</fullName>
    </submittedName>
</protein>
<comment type="caution">
    <text evidence="2">The sequence shown here is derived from an EMBL/GenBank/DDBJ whole genome shotgun (WGS) entry which is preliminary data.</text>
</comment>
<dbReference type="AlphaFoldDB" id="A0A2K3QMR3"/>
<feature type="region of interest" description="Disordered" evidence="1">
    <location>
        <begin position="123"/>
        <end position="150"/>
    </location>
</feature>
<feature type="region of interest" description="Disordered" evidence="1">
    <location>
        <begin position="210"/>
        <end position="230"/>
    </location>
</feature>
<keyword evidence="3" id="KW-1185">Reference proteome</keyword>